<organism evidence="2 3">
    <name type="scientific">Mizuhopecten yessoensis</name>
    <name type="common">Japanese scallop</name>
    <name type="synonym">Patinopecten yessoensis</name>
    <dbReference type="NCBI Taxonomy" id="6573"/>
    <lineage>
        <taxon>Eukaryota</taxon>
        <taxon>Metazoa</taxon>
        <taxon>Spiralia</taxon>
        <taxon>Lophotrochozoa</taxon>
        <taxon>Mollusca</taxon>
        <taxon>Bivalvia</taxon>
        <taxon>Autobranchia</taxon>
        <taxon>Pteriomorphia</taxon>
        <taxon>Pectinida</taxon>
        <taxon>Pectinoidea</taxon>
        <taxon>Pectinidae</taxon>
        <taxon>Mizuhopecten</taxon>
    </lineage>
</organism>
<dbReference type="SMART" id="SM00494">
    <property type="entry name" value="ChtBD2"/>
    <property type="match status" value="1"/>
</dbReference>
<proteinExistence type="predicted"/>
<reference evidence="2 3" key="1">
    <citation type="journal article" date="2017" name="Nat. Ecol. Evol.">
        <title>Scallop genome provides insights into evolution of bilaterian karyotype and development.</title>
        <authorList>
            <person name="Wang S."/>
            <person name="Zhang J."/>
            <person name="Jiao W."/>
            <person name="Li J."/>
            <person name="Xun X."/>
            <person name="Sun Y."/>
            <person name="Guo X."/>
            <person name="Huan P."/>
            <person name="Dong B."/>
            <person name="Zhang L."/>
            <person name="Hu X."/>
            <person name="Sun X."/>
            <person name="Wang J."/>
            <person name="Zhao C."/>
            <person name="Wang Y."/>
            <person name="Wang D."/>
            <person name="Huang X."/>
            <person name="Wang R."/>
            <person name="Lv J."/>
            <person name="Li Y."/>
            <person name="Zhang Z."/>
            <person name="Liu B."/>
            <person name="Lu W."/>
            <person name="Hui Y."/>
            <person name="Liang J."/>
            <person name="Zhou Z."/>
            <person name="Hou R."/>
            <person name="Li X."/>
            <person name="Liu Y."/>
            <person name="Li H."/>
            <person name="Ning X."/>
            <person name="Lin Y."/>
            <person name="Zhao L."/>
            <person name="Xing Q."/>
            <person name="Dou J."/>
            <person name="Li Y."/>
            <person name="Mao J."/>
            <person name="Guo H."/>
            <person name="Dou H."/>
            <person name="Li T."/>
            <person name="Mu C."/>
            <person name="Jiang W."/>
            <person name="Fu Q."/>
            <person name="Fu X."/>
            <person name="Miao Y."/>
            <person name="Liu J."/>
            <person name="Yu Q."/>
            <person name="Li R."/>
            <person name="Liao H."/>
            <person name="Li X."/>
            <person name="Kong Y."/>
            <person name="Jiang Z."/>
            <person name="Chourrout D."/>
            <person name="Li R."/>
            <person name="Bao Z."/>
        </authorList>
    </citation>
    <scope>NUCLEOTIDE SEQUENCE [LARGE SCALE GENOMIC DNA]</scope>
    <source>
        <strain evidence="2 3">PY_sf001</strain>
    </source>
</reference>
<dbReference type="AlphaFoldDB" id="A0A210Q2S1"/>
<dbReference type="SUPFAM" id="SSF57625">
    <property type="entry name" value="Invertebrate chitin-binding proteins"/>
    <property type="match status" value="2"/>
</dbReference>
<dbReference type="PROSITE" id="PS50940">
    <property type="entry name" value="CHIT_BIND_II"/>
    <property type="match status" value="1"/>
</dbReference>
<dbReference type="InterPro" id="IPR036508">
    <property type="entry name" value="Chitin-bd_dom_sf"/>
</dbReference>
<feature type="domain" description="Chitin-binding type-2" evidence="1">
    <location>
        <begin position="107"/>
        <end position="174"/>
    </location>
</feature>
<protein>
    <recommendedName>
        <fullName evidence="1">Chitin-binding type-2 domain-containing protein</fullName>
    </recommendedName>
</protein>
<evidence type="ECO:0000259" key="1">
    <source>
        <dbReference type="PROSITE" id="PS50940"/>
    </source>
</evidence>
<name>A0A210Q2S1_MIZYE</name>
<dbReference type="Proteomes" id="UP000242188">
    <property type="component" value="Unassembled WGS sequence"/>
</dbReference>
<dbReference type="GO" id="GO:0005576">
    <property type="term" value="C:extracellular region"/>
    <property type="evidence" value="ECO:0007669"/>
    <property type="project" value="InterPro"/>
</dbReference>
<dbReference type="Gene3D" id="2.170.140.10">
    <property type="entry name" value="Chitin binding domain"/>
    <property type="match status" value="1"/>
</dbReference>
<sequence>MMIMYIREVWADLESEINPEFRKRLGEGTDIVVRMNVVVLLSALAVVSAFEMNKEWEGTIGVEWKEDPADCSVFYLWYNGRRTKYSCPGTMVTDPISRACVPKGSKLDKCSEKNTPGIPCNAALKESCAKYTNCPVPSEMGMPVIPEVQECPYPLLYDEDSKGCAYPDTVKCGDRIEPKDPCDYRANQCEGPNCVPCSVRHPSCSGRPDGLNVWAGREKTPYFVVCRGERVVHQGLCPQGDKGRMFDPEISGCVDIDV</sequence>
<dbReference type="OrthoDB" id="6020543at2759"/>
<comment type="caution">
    <text evidence="2">The sequence shown here is derived from an EMBL/GenBank/DDBJ whole genome shotgun (WGS) entry which is preliminary data.</text>
</comment>
<dbReference type="EMBL" id="NEDP02005189">
    <property type="protein sequence ID" value="OWF42969.1"/>
    <property type="molecule type" value="Genomic_DNA"/>
</dbReference>
<evidence type="ECO:0000313" key="3">
    <source>
        <dbReference type="Proteomes" id="UP000242188"/>
    </source>
</evidence>
<dbReference type="InterPro" id="IPR002557">
    <property type="entry name" value="Chitin-bd_dom"/>
</dbReference>
<dbReference type="GO" id="GO:0008061">
    <property type="term" value="F:chitin binding"/>
    <property type="evidence" value="ECO:0007669"/>
    <property type="project" value="InterPro"/>
</dbReference>
<gene>
    <name evidence="2" type="ORF">KP79_PYT12118</name>
</gene>
<evidence type="ECO:0000313" key="2">
    <source>
        <dbReference type="EMBL" id="OWF42969.1"/>
    </source>
</evidence>
<keyword evidence="3" id="KW-1185">Reference proteome</keyword>
<accession>A0A210Q2S1</accession>